<evidence type="ECO:0000313" key="2">
    <source>
        <dbReference type="Proteomes" id="UP000629468"/>
    </source>
</evidence>
<proteinExistence type="predicted"/>
<gene>
    <name evidence="1" type="ORF">Agabi119p4_1072</name>
</gene>
<dbReference type="EMBL" id="JABXXO010000001">
    <property type="protein sequence ID" value="KAF7784907.1"/>
    <property type="molecule type" value="Genomic_DNA"/>
</dbReference>
<dbReference type="InterPro" id="IPR032675">
    <property type="entry name" value="LRR_dom_sf"/>
</dbReference>
<accession>A0A8H7FBR5</accession>
<dbReference type="AlphaFoldDB" id="A0A8H7FBR5"/>
<name>A0A8H7FBR5_AGABI</name>
<comment type="caution">
    <text evidence="1">The sequence shown here is derived from an EMBL/GenBank/DDBJ whole genome shotgun (WGS) entry which is preliminary data.</text>
</comment>
<protein>
    <recommendedName>
        <fullName evidence="3">F-box domain-containing protein</fullName>
    </recommendedName>
</protein>
<dbReference type="Gene3D" id="3.80.10.10">
    <property type="entry name" value="Ribonuclease Inhibitor"/>
    <property type="match status" value="1"/>
</dbReference>
<dbReference type="Proteomes" id="UP000629468">
    <property type="component" value="Unassembled WGS sequence"/>
</dbReference>
<evidence type="ECO:0008006" key="3">
    <source>
        <dbReference type="Google" id="ProtNLM"/>
    </source>
</evidence>
<sequence length="442" mass="51623">MYPSLVDSKPPPTVSQHCQIIHSIRPSGTDDSYDPKKIWLSCDLESVPMHWHKLLLSMSDLRSEFDLCITRQGPILLTHSLIPEFMHSRQVPLSLGISYQSHDDKILIHPSVDPFLSGILGRVSCLCLRDPGRAWFSHLALLERTTHLILNNIYVPDQSISLDDAVSLSELTVSDSRKVRLTSTFITTLNLVIMPIETSYDIFTNCPNLKKLYMSCYSYEGYNSGIPVDSFTLPRLEFLHWNLHANEYDKWCQAIMNHMHLPSLRTLEWDDRYRTPYPACRRAITRFFDRLPITLTSLTFYEVNHDILFFPRADSHLESITFINCYATSFRSYLDKLRSPHRFPRLHTIKNIWEIRKELTTFWGFSIYRDPAPLHLTEEESSRTCLTMFRSRMNAPKRRLTMQLNEVDLGWLKKVERGLLEFKQSGHQVKLLRDKCRIVVQT</sequence>
<organism evidence="1 2">
    <name type="scientific">Agaricus bisporus var. burnettii</name>
    <dbReference type="NCBI Taxonomy" id="192524"/>
    <lineage>
        <taxon>Eukaryota</taxon>
        <taxon>Fungi</taxon>
        <taxon>Dikarya</taxon>
        <taxon>Basidiomycota</taxon>
        <taxon>Agaricomycotina</taxon>
        <taxon>Agaricomycetes</taxon>
        <taxon>Agaricomycetidae</taxon>
        <taxon>Agaricales</taxon>
        <taxon>Agaricineae</taxon>
        <taxon>Agaricaceae</taxon>
        <taxon>Agaricus</taxon>
    </lineage>
</organism>
<reference evidence="1 2" key="1">
    <citation type="journal article" name="Sci. Rep.">
        <title>Telomere-to-telomere assembled and centromere annotated genomes of the two main subspecies of the button mushroom Agaricus bisporus reveal especially polymorphic chromosome ends.</title>
        <authorList>
            <person name="Sonnenberg A.S.M."/>
            <person name="Sedaghat-Telgerd N."/>
            <person name="Lavrijssen B."/>
            <person name="Ohm R.A."/>
            <person name="Hendrickx P.M."/>
            <person name="Scholtmeijer K."/>
            <person name="Baars J.J.P."/>
            <person name="van Peer A."/>
        </authorList>
    </citation>
    <scope>NUCLEOTIDE SEQUENCE [LARGE SCALE GENOMIC DNA]</scope>
    <source>
        <strain evidence="1 2">H119_p4</strain>
    </source>
</reference>
<evidence type="ECO:0000313" key="1">
    <source>
        <dbReference type="EMBL" id="KAF7784907.1"/>
    </source>
</evidence>
<dbReference type="SUPFAM" id="SSF52058">
    <property type="entry name" value="L domain-like"/>
    <property type="match status" value="1"/>
</dbReference>